<dbReference type="InterPro" id="IPR050167">
    <property type="entry name" value="Ser_Thr_protein_kinase"/>
</dbReference>
<dbReference type="InterPro" id="IPR011009">
    <property type="entry name" value="Kinase-like_dom_sf"/>
</dbReference>
<dbReference type="STRING" id="94130.A0A2Z6SGY9"/>
<dbReference type="Proteomes" id="UP000247702">
    <property type="component" value="Unassembled WGS sequence"/>
</dbReference>
<evidence type="ECO:0000259" key="1">
    <source>
        <dbReference type="PROSITE" id="PS50011"/>
    </source>
</evidence>
<dbReference type="Pfam" id="PF07714">
    <property type="entry name" value="PK_Tyr_Ser-Thr"/>
    <property type="match status" value="1"/>
</dbReference>
<gene>
    <name evidence="2" type="ORF">RclHR1_05950011</name>
</gene>
<dbReference type="GO" id="GO:0004672">
    <property type="term" value="F:protein kinase activity"/>
    <property type="evidence" value="ECO:0007669"/>
    <property type="project" value="InterPro"/>
</dbReference>
<comment type="caution">
    <text evidence="2">The sequence shown here is derived from an EMBL/GenBank/DDBJ whole genome shotgun (WGS) entry which is preliminary data.</text>
</comment>
<dbReference type="GO" id="GO:0005524">
    <property type="term" value="F:ATP binding"/>
    <property type="evidence" value="ECO:0007669"/>
    <property type="project" value="InterPro"/>
</dbReference>
<evidence type="ECO:0000313" key="2">
    <source>
        <dbReference type="EMBL" id="GBC04927.1"/>
    </source>
</evidence>
<sequence>MKPAFKPNHQSGNKVVDDFLRTTLEDRPRKMEYVPYNRFEDIRLIAEGGFSKIYNTKWIDGPISDWDDERKVYNRFGAMTVVLKELSNSKKVTFKDLNELNIFHNLVSLNRNYVSRDESNNNGNHNHNDSYCKYINKYYGITQDPVTQNFMIVMEYHNLGDLTHYIARNFFNISWYSKINILQNIIYGLKNIHHANILHKDYHSGNIFLDKNTYHENVFTNNIENIEAITGDLGLSTIEQSDNDDSNEVYGIIPYIAPEIFKGQKYTKASDIYSLGMIMWELMTGRKPFWDQDHDTDLIIEICDGFRPPIVTNAPEGYIKLMKRCWRSHPNERPKTADIYKEIEIIRTNESGNVSTEVIKSSDIGPIPINNNSGEIYKSRSLSAMIKYAEYLKSLRIQSSFMKSKKRKADNNLLGDKPSKKIKLFEYYDGGYLTIEFELDIDINV</sequence>
<evidence type="ECO:0000313" key="3">
    <source>
        <dbReference type="Proteomes" id="UP000247702"/>
    </source>
</evidence>
<feature type="domain" description="Protein kinase" evidence="1">
    <location>
        <begin position="39"/>
        <end position="346"/>
    </location>
</feature>
<dbReference type="PANTHER" id="PTHR23257">
    <property type="entry name" value="SERINE-THREONINE PROTEIN KINASE"/>
    <property type="match status" value="1"/>
</dbReference>
<reference evidence="2 3" key="1">
    <citation type="submission" date="2017-11" db="EMBL/GenBank/DDBJ databases">
        <title>The genome of Rhizophagus clarus HR1 reveals common genetic basis of auxotrophy among arbuscular mycorrhizal fungi.</title>
        <authorList>
            <person name="Kobayashi Y."/>
        </authorList>
    </citation>
    <scope>NUCLEOTIDE SEQUENCE [LARGE SCALE GENOMIC DNA]</scope>
    <source>
        <strain evidence="2 3">HR1</strain>
    </source>
</reference>
<proteinExistence type="predicted"/>
<name>A0A2Z6SGY9_9GLOM</name>
<dbReference type="InterPro" id="IPR000719">
    <property type="entry name" value="Prot_kinase_dom"/>
</dbReference>
<keyword evidence="3" id="KW-1185">Reference proteome</keyword>
<organism evidence="2 3">
    <name type="scientific">Rhizophagus clarus</name>
    <dbReference type="NCBI Taxonomy" id="94130"/>
    <lineage>
        <taxon>Eukaryota</taxon>
        <taxon>Fungi</taxon>
        <taxon>Fungi incertae sedis</taxon>
        <taxon>Mucoromycota</taxon>
        <taxon>Glomeromycotina</taxon>
        <taxon>Glomeromycetes</taxon>
        <taxon>Glomerales</taxon>
        <taxon>Glomeraceae</taxon>
        <taxon>Rhizophagus</taxon>
    </lineage>
</organism>
<dbReference type="PROSITE" id="PS50011">
    <property type="entry name" value="PROTEIN_KINASE_DOM"/>
    <property type="match status" value="1"/>
</dbReference>
<protein>
    <recommendedName>
        <fullName evidence="1">Protein kinase domain-containing protein</fullName>
    </recommendedName>
</protein>
<dbReference type="Gene3D" id="1.10.510.10">
    <property type="entry name" value="Transferase(Phosphotransferase) domain 1"/>
    <property type="match status" value="1"/>
</dbReference>
<dbReference type="AlphaFoldDB" id="A0A2Z6SGY9"/>
<dbReference type="GO" id="GO:0007165">
    <property type="term" value="P:signal transduction"/>
    <property type="evidence" value="ECO:0007669"/>
    <property type="project" value="TreeGrafter"/>
</dbReference>
<dbReference type="EMBL" id="BEXD01003976">
    <property type="protein sequence ID" value="GBC04927.1"/>
    <property type="molecule type" value="Genomic_DNA"/>
</dbReference>
<dbReference type="PANTHER" id="PTHR23257:SF963">
    <property type="entry name" value="AT08303P"/>
    <property type="match status" value="1"/>
</dbReference>
<dbReference type="SUPFAM" id="SSF56112">
    <property type="entry name" value="Protein kinase-like (PK-like)"/>
    <property type="match status" value="1"/>
</dbReference>
<dbReference type="GO" id="GO:0005737">
    <property type="term" value="C:cytoplasm"/>
    <property type="evidence" value="ECO:0007669"/>
    <property type="project" value="TreeGrafter"/>
</dbReference>
<dbReference type="InterPro" id="IPR001245">
    <property type="entry name" value="Ser-Thr/Tyr_kinase_cat_dom"/>
</dbReference>
<accession>A0A2Z6SGY9</accession>